<organism evidence="1 2">
    <name type="scientific">Fusarium decemcellulare</name>
    <dbReference type="NCBI Taxonomy" id="57161"/>
    <lineage>
        <taxon>Eukaryota</taxon>
        <taxon>Fungi</taxon>
        <taxon>Dikarya</taxon>
        <taxon>Ascomycota</taxon>
        <taxon>Pezizomycotina</taxon>
        <taxon>Sordariomycetes</taxon>
        <taxon>Hypocreomycetidae</taxon>
        <taxon>Hypocreales</taxon>
        <taxon>Nectriaceae</taxon>
        <taxon>Fusarium</taxon>
        <taxon>Fusarium decemcellulare species complex</taxon>
    </lineage>
</organism>
<comment type="caution">
    <text evidence="1">The sequence shown here is derived from an EMBL/GenBank/DDBJ whole genome shotgun (WGS) entry which is preliminary data.</text>
</comment>
<proteinExistence type="predicted"/>
<reference evidence="1" key="1">
    <citation type="submission" date="2022-08" db="EMBL/GenBank/DDBJ databases">
        <title>Genome Sequence of Fusarium decemcellulare.</title>
        <authorList>
            <person name="Buettner E."/>
        </authorList>
    </citation>
    <scope>NUCLEOTIDE SEQUENCE</scope>
    <source>
        <strain evidence="1">Babe19</strain>
    </source>
</reference>
<dbReference type="EMBL" id="JANRMS010002900">
    <property type="protein sequence ID" value="KAJ3520428.1"/>
    <property type="molecule type" value="Genomic_DNA"/>
</dbReference>
<dbReference type="Proteomes" id="UP001148629">
    <property type="component" value="Unassembled WGS sequence"/>
</dbReference>
<accession>A0ACC1RLD4</accession>
<name>A0ACC1RLD4_9HYPO</name>
<evidence type="ECO:0000313" key="2">
    <source>
        <dbReference type="Proteomes" id="UP001148629"/>
    </source>
</evidence>
<evidence type="ECO:0000313" key="1">
    <source>
        <dbReference type="EMBL" id="KAJ3520428.1"/>
    </source>
</evidence>
<keyword evidence="2" id="KW-1185">Reference proteome</keyword>
<sequence length="145" mass="16276">MDYITRADVMEAIGANTRFAECDDTVYNNMGATGDGARSYLGPLADVVKRGINTLIWAGDTDWICNWEGNLWAANALEWPGQSEFKDKAFQNYTVDGKVHGRYKDVDNLTFLKVYGAGHSVPYYQPETALQVFKQVMQKKPLKPT</sequence>
<gene>
    <name evidence="1" type="ORF">NM208_g13708</name>
</gene>
<protein>
    <submittedName>
        <fullName evidence="1">Uncharacterized protein</fullName>
    </submittedName>
</protein>